<evidence type="ECO:0000313" key="1">
    <source>
        <dbReference type="EMBL" id="KOF66646.1"/>
    </source>
</evidence>
<dbReference type="AlphaFoldDB" id="A0A0L8FPL8"/>
<gene>
    <name evidence="1" type="ORF">OCBIM_22011700mg</name>
</gene>
<reference evidence="1" key="1">
    <citation type="submission" date="2015-07" db="EMBL/GenBank/DDBJ databases">
        <title>MeaNS - Measles Nucleotide Surveillance Program.</title>
        <authorList>
            <person name="Tran T."/>
            <person name="Druce J."/>
        </authorList>
    </citation>
    <scope>NUCLEOTIDE SEQUENCE</scope>
    <source>
        <strain evidence="1">UCB-OBI-ISO-001</strain>
        <tissue evidence="1">Gonad</tissue>
    </source>
</reference>
<proteinExistence type="predicted"/>
<organism evidence="1">
    <name type="scientific">Octopus bimaculoides</name>
    <name type="common">California two-spotted octopus</name>
    <dbReference type="NCBI Taxonomy" id="37653"/>
    <lineage>
        <taxon>Eukaryota</taxon>
        <taxon>Metazoa</taxon>
        <taxon>Spiralia</taxon>
        <taxon>Lophotrochozoa</taxon>
        <taxon>Mollusca</taxon>
        <taxon>Cephalopoda</taxon>
        <taxon>Coleoidea</taxon>
        <taxon>Octopodiformes</taxon>
        <taxon>Octopoda</taxon>
        <taxon>Incirrata</taxon>
        <taxon>Octopodidae</taxon>
        <taxon>Octopus</taxon>
    </lineage>
</organism>
<dbReference type="EMBL" id="KQ427867">
    <property type="protein sequence ID" value="KOF66646.1"/>
    <property type="molecule type" value="Genomic_DNA"/>
</dbReference>
<protein>
    <submittedName>
        <fullName evidence="1">Uncharacterized protein</fullName>
    </submittedName>
</protein>
<sequence>MYYEKCLLRNIDYAQKLQIKVITMECLNQEPNLHQKPDILAAYSTLHSYIILTMKRSSTIVENI</sequence>
<name>A0A0L8FPL8_OCTBM</name>
<accession>A0A0L8FPL8</accession>